<dbReference type="PANTHER" id="PTHR14130">
    <property type="entry name" value="3BP-1 RELATED RHOGAP"/>
    <property type="match status" value="1"/>
</dbReference>
<feature type="region of interest" description="Disordered" evidence="3">
    <location>
        <begin position="815"/>
        <end position="874"/>
    </location>
</feature>
<comment type="caution">
    <text evidence="5">The sequence shown here is derived from an EMBL/GenBank/DDBJ whole genome shotgun (WGS) entry which is preliminary data.</text>
</comment>
<evidence type="ECO:0000313" key="7">
    <source>
        <dbReference type="Proteomes" id="UP000663829"/>
    </source>
</evidence>
<accession>A0A814AHQ6</accession>
<dbReference type="SUPFAM" id="SSF48350">
    <property type="entry name" value="GTPase activation domain, GAP"/>
    <property type="match status" value="1"/>
</dbReference>
<evidence type="ECO:0000256" key="3">
    <source>
        <dbReference type="SAM" id="MobiDB-lite"/>
    </source>
</evidence>
<feature type="region of interest" description="Disordered" evidence="3">
    <location>
        <begin position="1"/>
        <end position="25"/>
    </location>
</feature>
<reference evidence="5" key="1">
    <citation type="submission" date="2021-02" db="EMBL/GenBank/DDBJ databases">
        <authorList>
            <person name="Nowell W R."/>
        </authorList>
    </citation>
    <scope>NUCLEOTIDE SEQUENCE</scope>
</reference>
<evidence type="ECO:0000259" key="4">
    <source>
        <dbReference type="PROSITE" id="PS50238"/>
    </source>
</evidence>
<dbReference type="AlphaFoldDB" id="A0A814AHQ6"/>
<feature type="compositionally biased region" description="Polar residues" evidence="3">
    <location>
        <begin position="858"/>
        <end position="867"/>
    </location>
</feature>
<dbReference type="GO" id="GO:0005096">
    <property type="term" value="F:GTPase activator activity"/>
    <property type="evidence" value="ECO:0007669"/>
    <property type="project" value="UniProtKB-KW"/>
</dbReference>
<dbReference type="OrthoDB" id="19923at2759"/>
<feature type="region of interest" description="Disordered" evidence="3">
    <location>
        <begin position="746"/>
        <end position="793"/>
    </location>
</feature>
<dbReference type="PROSITE" id="PS50238">
    <property type="entry name" value="RHOGAP"/>
    <property type="match status" value="1"/>
</dbReference>
<dbReference type="EMBL" id="CAJOBC010001705">
    <property type="protein sequence ID" value="CAF3694065.1"/>
    <property type="molecule type" value="Genomic_DNA"/>
</dbReference>
<dbReference type="EMBL" id="CAJNOQ010001705">
    <property type="protein sequence ID" value="CAF0913451.1"/>
    <property type="molecule type" value="Genomic_DNA"/>
</dbReference>
<dbReference type="Gene3D" id="1.10.555.10">
    <property type="entry name" value="Rho GTPase activation protein"/>
    <property type="match status" value="1"/>
</dbReference>
<dbReference type="InterPro" id="IPR000198">
    <property type="entry name" value="RhoGAP_dom"/>
</dbReference>
<feature type="compositionally biased region" description="Polar residues" evidence="3">
    <location>
        <begin position="531"/>
        <end position="542"/>
    </location>
</feature>
<sequence>MIESSRKTQKPEDSQSEQHLISDSQENWPTLKNKIHLMNKLKPFFTPRDSDRTEYYNRVRYIRDSCKVLSDLWKTEKDFLSKGIDCDVSKAFKDFKNSEVGRSYRSSYGDGTSTLNRPSILNSSIDDITLIHDQIDYKRKEWYDKLKRITDQSKEKQATIRQTMNDLRENYEKAQKKLETADSNLKRFQTRDRLPQSNFDDKQRELEDSRLECENARQLARDQYQTETYRIASEENDISQFYFYEYLKLQQDYFNSVSSYLNQEVPLILQRIHQDELQPMFKRDLKDHLQRTKRQIAYVIETCVRLLNSDKYLREEGLFRIAASQIKLRKFCSELDTYAITDKHTLTDLGYDAHVAAGTLKQYLRDLPDCLMTSKLLQQWNDAASANVTDAQRLQRIKDVLGQLPKPNYDNLCYLVQFLSKVEEYSSENKMTASNLAICIGCNLLYPSTSRHSTSSINSLSSATQQQQQQQLPVNYVTSGTILELMILHLDQLFPSDIVFQSTEPSSVNTSSSATNHYANIPNIPNMASGYPTNDQQSSATYRESYRQQPPDIVPTGHGDQQFTNNNNFRSSSKEDLLEYSQYPHTSGSTQSPSTRRKKPAPAPPPVQTTGQPPASNIYDKTHRRSASGSLLDRPQAPPPAPPPVITPLTQLLRSTTKTSSNELSFPPSVSVLHRHSVNQPTTSVDQELTPTPAPRHFSHDFSTTSTVQYPNLSTLETVPDKVLPYPTIGLMPQGPITEQLPHTQRLQGSSPFSASSNFSSSSSTTSDSSADNSRCDEPTTESQIAPVSVLPPLPANVVPATTTSSVNVSKLISQLNNRASTKQSPIISPRPTRPPRPQTVGQYSDLSTGDAHPPQQQPLETLSSPKQAEITEF</sequence>
<keyword evidence="2" id="KW-0175">Coiled coil</keyword>
<dbReference type="Proteomes" id="UP000663829">
    <property type="component" value="Unassembled WGS sequence"/>
</dbReference>
<evidence type="ECO:0000313" key="6">
    <source>
        <dbReference type="EMBL" id="CAF3694065.1"/>
    </source>
</evidence>
<evidence type="ECO:0000256" key="2">
    <source>
        <dbReference type="SAM" id="Coils"/>
    </source>
</evidence>
<dbReference type="GO" id="GO:0035020">
    <property type="term" value="P:regulation of Rac protein signal transduction"/>
    <property type="evidence" value="ECO:0007669"/>
    <property type="project" value="TreeGrafter"/>
</dbReference>
<keyword evidence="7" id="KW-1185">Reference proteome</keyword>
<keyword evidence="1" id="KW-0343">GTPase activation</keyword>
<protein>
    <recommendedName>
        <fullName evidence="4">Rho-GAP domain-containing protein</fullName>
    </recommendedName>
</protein>
<dbReference type="Proteomes" id="UP000681722">
    <property type="component" value="Unassembled WGS sequence"/>
</dbReference>
<feature type="compositionally biased region" description="Pro residues" evidence="3">
    <location>
        <begin position="636"/>
        <end position="646"/>
    </location>
</feature>
<feature type="region of interest" description="Disordered" evidence="3">
    <location>
        <begin position="583"/>
        <end position="647"/>
    </location>
</feature>
<dbReference type="PANTHER" id="PTHR14130:SF14">
    <property type="entry name" value="RHO GTPASE-ACTIVATING PROTEIN 92B"/>
    <property type="match status" value="1"/>
</dbReference>
<dbReference type="GO" id="GO:0032956">
    <property type="term" value="P:regulation of actin cytoskeleton organization"/>
    <property type="evidence" value="ECO:0007669"/>
    <property type="project" value="TreeGrafter"/>
</dbReference>
<dbReference type="Pfam" id="PF00620">
    <property type="entry name" value="RhoGAP"/>
    <property type="match status" value="1"/>
</dbReference>
<feature type="compositionally biased region" description="Basic and acidic residues" evidence="3">
    <location>
        <begin position="1"/>
        <end position="13"/>
    </location>
</feature>
<evidence type="ECO:0000256" key="1">
    <source>
        <dbReference type="ARBA" id="ARBA00022468"/>
    </source>
</evidence>
<feature type="compositionally biased region" description="Low complexity" evidence="3">
    <location>
        <begin position="504"/>
        <end position="515"/>
    </location>
</feature>
<evidence type="ECO:0000313" key="5">
    <source>
        <dbReference type="EMBL" id="CAF0913451.1"/>
    </source>
</evidence>
<feature type="region of interest" description="Disordered" evidence="3">
    <location>
        <begin position="504"/>
        <end position="570"/>
    </location>
</feature>
<feature type="coiled-coil region" evidence="2">
    <location>
        <begin position="157"/>
        <end position="219"/>
    </location>
</feature>
<name>A0A814AHQ6_9BILA</name>
<feature type="domain" description="Rho-GAP" evidence="4">
    <location>
        <begin position="283"/>
        <end position="494"/>
    </location>
</feature>
<dbReference type="InterPro" id="IPR047165">
    <property type="entry name" value="RHG17/44/SH3BP1-like"/>
</dbReference>
<feature type="compositionally biased region" description="Polar residues" evidence="3">
    <location>
        <begin position="583"/>
        <end position="594"/>
    </location>
</feature>
<dbReference type="SMART" id="SM00324">
    <property type="entry name" value="RhoGAP"/>
    <property type="match status" value="1"/>
</dbReference>
<feature type="compositionally biased region" description="Polar residues" evidence="3">
    <location>
        <begin position="559"/>
        <end position="570"/>
    </location>
</feature>
<gene>
    <name evidence="5" type="ORF">GPM918_LOCUS9269</name>
    <name evidence="6" type="ORF">SRO942_LOCUS9270</name>
</gene>
<dbReference type="InterPro" id="IPR008936">
    <property type="entry name" value="Rho_GTPase_activation_prot"/>
</dbReference>
<proteinExistence type="predicted"/>
<organism evidence="5 7">
    <name type="scientific">Didymodactylos carnosus</name>
    <dbReference type="NCBI Taxonomy" id="1234261"/>
    <lineage>
        <taxon>Eukaryota</taxon>
        <taxon>Metazoa</taxon>
        <taxon>Spiralia</taxon>
        <taxon>Gnathifera</taxon>
        <taxon>Rotifera</taxon>
        <taxon>Eurotatoria</taxon>
        <taxon>Bdelloidea</taxon>
        <taxon>Philodinida</taxon>
        <taxon>Philodinidae</taxon>
        <taxon>Didymodactylos</taxon>
    </lineage>
</organism>
<dbReference type="GO" id="GO:0007165">
    <property type="term" value="P:signal transduction"/>
    <property type="evidence" value="ECO:0007669"/>
    <property type="project" value="InterPro"/>
</dbReference>
<feature type="compositionally biased region" description="Low complexity" evidence="3">
    <location>
        <begin position="750"/>
        <end position="773"/>
    </location>
</feature>